<evidence type="ECO:0000313" key="1">
    <source>
        <dbReference type="EMBL" id="KAH7945024.1"/>
    </source>
</evidence>
<gene>
    <name evidence="1" type="ORF">HPB49_004960</name>
</gene>
<keyword evidence="2" id="KW-1185">Reference proteome</keyword>
<sequence>MMEVTVEGHTVTAQELQSDDWTPVLYKAYASRPASSPKPPHHSGNATSEAANPNARNAADDATAATRSGKTPARLPPATKETRLTAQRSNHLPPLPPNAIRVVVRPRGELRLLDVPTPRLTKAVQTQLRIPLPDDFCLRTHPTNNTFTMATTHSPTAETLKTLTSLAIGDQTYPCTAYVAPPPGATRGVITNAYDDETPTQLNQDLVRRNPEYTILAARRMGKTHSILITFDANAVPHSIKYMRAIHRCTLYRGSPDACTNCRQPGHRHDVCPSPKTNLCPRCGTQHSQQDPPCTPKCILCEGPHLTGTGSCKGRNLHQPRKQPSHPDTQQQESVPPRDSFPQLSSGPTQPNQHKQAWTEPLKQAWNTPLSYHKHTTSMTVNPSLQHTLAKSQEEAAAAKAEATAARAEAAALRQCIAKLEAQISALATGSPISPTPAPTAPQPPPLNPPNDHTLPSHSNPTSSPDSLAMEADTELSTNSTTCTTPPPSTPLSLDDIPTLLESFAARFEAKLQDAVTHINQECATLKDAVINITQDNAALNHRFDVLTQGFSDRYSDLESRLNSYATRLTKLDSTPSRHRGGVLLGDSFDLHFPSRPVLDHLQCYEKDCAPRARLRFVRSLADGTAETLLLAGDDVGEDHVTVPSCVTPAHEQDAPPQPPLASPGAVADGGGEDGGAREDTIYAPANEVPSPRAVSLSPELLLASPAPVADDGHVGDGAQESSSAKLVQPPCVQPVSSPQTLSPLPPLVSLGDAPSQENKKKKRERRKAPTAIAGPRRTEPSGPPAGNGEQSDPTAGPGGETRPRFVPFVAPLEQRAADDDLPQWEYTALYRPVARRSHFLAASGDAIAAFLSGVPGAHRVRPNLRRNVVAVDTLPGEDFTALLAVRVICDVRVRAKALFLNTCTGTLFDVDPTFDGDTIYEGLESSVPVVAVTRSGDVVTLRFAGSSVPEEVLLFRRRRAVRPRLPRPLQCGRCGSSATRLACTVERRRCLHCGGPHAATEPRCPQWQLERRVAAALTNSKPRITRKQALELARGSGVTAAPSPKQHPVTQRATKRGPPSSRLQPGLSYSAALTGGTQAGSSTRGDAGEPPATDDNPAQPPGASPLATTELVETALASALRSLLDLVPADSPARHMCVAALAMHDALVQHG</sequence>
<reference evidence="1" key="1">
    <citation type="submission" date="2020-05" db="EMBL/GenBank/DDBJ databases">
        <title>Large-scale comparative analyses of tick genomes elucidate their genetic diversity and vector capacities.</title>
        <authorList>
            <person name="Jia N."/>
            <person name="Wang J."/>
            <person name="Shi W."/>
            <person name="Du L."/>
            <person name="Sun Y."/>
            <person name="Zhan W."/>
            <person name="Jiang J."/>
            <person name="Wang Q."/>
            <person name="Zhang B."/>
            <person name="Ji P."/>
            <person name="Sakyi L.B."/>
            <person name="Cui X."/>
            <person name="Yuan T."/>
            <person name="Jiang B."/>
            <person name="Yang W."/>
            <person name="Lam T.T.-Y."/>
            <person name="Chang Q."/>
            <person name="Ding S."/>
            <person name="Wang X."/>
            <person name="Zhu J."/>
            <person name="Ruan X."/>
            <person name="Zhao L."/>
            <person name="Wei J."/>
            <person name="Que T."/>
            <person name="Du C."/>
            <person name="Cheng J."/>
            <person name="Dai P."/>
            <person name="Han X."/>
            <person name="Huang E."/>
            <person name="Gao Y."/>
            <person name="Liu J."/>
            <person name="Shao H."/>
            <person name="Ye R."/>
            <person name="Li L."/>
            <person name="Wei W."/>
            <person name="Wang X."/>
            <person name="Wang C."/>
            <person name="Yang T."/>
            <person name="Huo Q."/>
            <person name="Li W."/>
            <person name="Guo W."/>
            <person name="Chen H."/>
            <person name="Zhou L."/>
            <person name="Ni X."/>
            <person name="Tian J."/>
            <person name="Zhou Y."/>
            <person name="Sheng Y."/>
            <person name="Liu T."/>
            <person name="Pan Y."/>
            <person name="Xia L."/>
            <person name="Li J."/>
            <person name="Zhao F."/>
            <person name="Cao W."/>
        </authorList>
    </citation>
    <scope>NUCLEOTIDE SEQUENCE</scope>
    <source>
        <strain evidence="1">Dsil-2018</strain>
    </source>
</reference>
<dbReference type="Proteomes" id="UP000821865">
    <property type="component" value="Chromosome 6"/>
</dbReference>
<accession>A0ACB8CJL3</accession>
<protein>
    <submittedName>
        <fullName evidence="1">Uncharacterized protein</fullName>
    </submittedName>
</protein>
<evidence type="ECO:0000313" key="2">
    <source>
        <dbReference type="Proteomes" id="UP000821865"/>
    </source>
</evidence>
<dbReference type="EMBL" id="CM023475">
    <property type="protein sequence ID" value="KAH7945024.1"/>
    <property type="molecule type" value="Genomic_DNA"/>
</dbReference>
<comment type="caution">
    <text evidence="1">The sequence shown here is derived from an EMBL/GenBank/DDBJ whole genome shotgun (WGS) entry which is preliminary data.</text>
</comment>
<name>A0ACB8CJL3_DERSI</name>
<proteinExistence type="predicted"/>
<organism evidence="1 2">
    <name type="scientific">Dermacentor silvarum</name>
    <name type="common">Tick</name>
    <dbReference type="NCBI Taxonomy" id="543639"/>
    <lineage>
        <taxon>Eukaryota</taxon>
        <taxon>Metazoa</taxon>
        <taxon>Ecdysozoa</taxon>
        <taxon>Arthropoda</taxon>
        <taxon>Chelicerata</taxon>
        <taxon>Arachnida</taxon>
        <taxon>Acari</taxon>
        <taxon>Parasitiformes</taxon>
        <taxon>Ixodida</taxon>
        <taxon>Ixodoidea</taxon>
        <taxon>Ixodidae</taxon>
        <taxon>Rhipicephalinae</taxon>
        <taxon>Dermacentor</taxon>
    </lineage>
</organism>